<sequence length="307" mass="33054">MLAIFIGILAGMGIGLQTAINSRLRHFLGSPFLASLVSFSVGAIALLTVLIISDHPLLLEHSTIINIPWWAWFGGLLGMIGLTSNVLLFPKLGGVQTAVMPILGQVLMGSLIDTFGWFHSPQADFSFHRLIGLLLVLFGVFTTVVLPHIHSLRNKHVQGLWRWQLAGIIAGMVMAAQTAINGELGRQLHSAAYAATISMLGGMLSISLIVLFYKGNFSRLTLAVGKGKPYWIWFGGILGAIYISVGAWLVQIVGTGGTVVLMLCGLISMSLLIDKFGWLGVTKKVVQKIQLLGLFMLLSGVACIHLL</sequence>
<proteinExistence type="predicted"/>
<comment type="caution">
    <text evidence="2">The sequence shown here is derived from an EMBL/GenBank/DDBJ whole genome shotgun (WGS) entry which is preliminary data.</text>
</comment>
<feature type="transmembrane region" description="Helical" evidence="1">
    <location>
        <begin position="98"/>
        <end position="118"/>
    </location>
</feature>
<organism evidence="2 3">
    <name type="scientific">Bibersteinia trehalosi Y31</name>
    <dbReference type="NCBI Taxonomy" id="1261658"/>
    <lineage>
        <taxon>Bacteria</taxon>
        <taxon>Pseudomonadati</taxon>
        <taxon>Pseudomonadota</taxon>
        <taxon>Gammaproteobacteria</taxon>
        <taxon>Pasteurellales</taxon>
        <taxon>Pasteurellaceae</taxon>
        <taxon>Bibersteinia</taxon>
    </lineage>
</organism>
<feature type="transmembrane region" description="Helical" evidence="1">
    <location>
        <begin position="130"/>
        <end position="149"/>
    </location>
</feature>
<dbReference type="GO" id="GO:0005886">
    <property type="term" value="C:plasma membrane"/>
    <property type="evidence" value="ECO:0007669"/>
    <property type="project" value="TreeGrafter"/>
</dbReference>
<evidence type="ECO:0000313" key="2">
    <source>
        <dbReference type="EMBL" id="OAQ13726.1"/>
    </source>
</evidence>
<feature type="transmembrane region" description="Helical" evidence="1">
    <location>
        <begin position="231"/>
        <end position="250"/>
    </location>
</feature>
<gene>
    <name evidence="2" type="ORF">F480_04660</name>
</gene>
<accession>A0A179CUW1</accession>
<dbReference type="Pfam" id="PF04657">
    <property type="entry name" value="DMT_YdcZ"/>
    <property type="match status" value="2"/>
</dbReference>
<dbReference type="PANTHER" id="PTHR34821:SF2">
    <property type="entry name" value="INNER MEMBRANE PROTEIN YDCZ"/>
    <property type="match status" value="1"/>
</dbReference>
<evidence type="ECO:0000313" key="3">
    <source>
        <dbReference type="Proteomes" id="UP000078358"/>
    </source>
</evidence>
<dbReference type="InterPro" id="IPR006750">
    <property type="entry name" value="YdcZ"/>
</dbReference>
<evidence type="ECO:0000256" key="1">
    <source>
        <dbReference type="SAM" id="Phobius"/>
    </source>
</evidence>
<dbReference type="PATRIC" id="fig|1261658.3.peg.923"/>
<feature type="transmembrane region" description="Helical" evidence="1">
    <location>
        <begin position="31"/>
        <end position="52"/>
    </location>
</feature>
<dbReference type="Proteomes" id="UP000078358">
    <property type="component" value="Unassembled WGS sequence"/>
</dbReference>
<feature type="transmembrane region" description="Helical" evidence="1">
    <location>
        <begin position="192"/>
        <end position="211"/>
    </location>
</feature>
<name>A0A179CUW1_BIBTR</name>
<keyword evidence="1" id="KW-1133">Transmembrane helix</keyword>
<feature type="transmembrane region" description="Helical" evidence="1">
    <location>
        <begin position="64"/>
        <end position="86"/>
    </location>
</feature>
<reference evidence="2 3" key="1">
    <citation type="submission" date="2014-01" db="EMBL/GenBank/DDBJ databases">
        <authorList>
            <person name="Zuccon D."/>
        </authorList>
    </citation>
    <scope>NUCLEOTIDE SEQUENCE [LARGE SCALE GENOMIC DNA]</scope>
    <source>
        <strain evidence="2 3">Y31</strain>
    </source>
</reference>
<dbReference type="AlphaFoldDB" id="A0A179CUW1"/>
<dbReference type="EMBL" id="JACI01000002">
    <property type="protein sequence ID" value="OAQ13726.1"/>
    <property type="molecule type" value="Genomic_DNA"/>
</dbReference>
<dbReference type="PANTHER" id="PTHR34821">
    <property type="entry name" value="INNER MEMBRANE PROTEIN YDCZ"/>
    <property type="match status" value="1"/>
</dbReference>
<keyword evidence="1" id="KW-0812">Transmembrane</keyword>
<protein>
    <submittedName>
        <fullName evidence="2">Orotate transporter</fullName>
    </submittedName>
</protein>
<feature type="transmembrane region" description="Helical" evidence="1">
    <location>
        <begin position="161"/>
        <end position="180"/>
    </location>
</feature>
<dbReference type="RefSeq" id="WP_064318374.1">
    <property type="nucleotide sequence ID" value="NZ_JACI01000002.1"/>
</dbReference>
<feature type="transmembrane region" description="Helical" evidence="1">
    <location>
        <begin position="257"/>
        <end position="273"/>
    </location>
</feature>
<keyword evidence="1" id="KW-0472">Membrane</keyword>